<dbReference type="EMBL" id="CAWUPB010000130">
    <property type="protein sequence ID" value="CAK7323663.1"/>
    <property type="molecule type" value="Genomic_DNA"/>
</dbReference>
<dbReference type="SUPFAM" id="SSF52200">
    <property type="entry name" value="Toll/Interleukin receptor TIR domain"/>
    <property type="match status" value="1"/>
</dbReference>
<dbReference type="PROSITE" id="PS50104">
    <property type="entry name" value="TIR"/>
    <property type="match status" value="1"/>
</dbReference>
<feature type="non-terminal residue" evidence="6">
    <location>
        <position position="1"/>
    </location>
</feature>
<comment type="catalytic activity">
    <reaction evidence="4">
        <text>NAD(+) + H2O = ADP-D-ribose + nicotinamide + H(+)</text>
        <dbReference type="Rhea" id="RHEA:16301"/>
        <dbReference type="ChEBI" id="CHEBI:15377"/>
        <dbReference type="ChEBI" id="CHEBI:15378"/>
        <dbReference type="ChEBI" id="CHEBI:17154"/>
        <dbReference type="ChEBI" id="CHEBI:57540"/>
        <dbReference type="ChEBI" id="CHEBI:57967"/>
        <dbReference type="EC" id="3.2.2.6"/>
    </reaction>
    <physiologicalReaction direction="left-to-right" evidence="4">
        <dbReference type="Rhea" id="RHEA:16302"/>
    </physiologicalReaction>
</comment>
<keyword evidence="7" id="KW-1185">Reference proteome</keyword>
<dbReference type="InterPro" id="IPR035897">
    <property type="entry name" value="Toll_tir_struct_dom_sf"/>
</dbReference>
<feature type="non-terminal residue" evidence="6">
    <location>
        <position position="118"/>
    </location>
</feature>
<dbReference type="AlphaFoldDB" id="A0AAV1QRM6"/>
<accession>A0AAV1QRM6</accession>
<gene>
    <name evidence="6" type="ORF">DCAF_LOCUS1292</name>
</gene>
<dbReference type="PANTHER" id="PTHR32009">
    <property type="entry name" value="TMV RESISTANCE PROTEIN N-LIKE"/>
    <property type="match status" value="1"/>
</dbReference>
<dbReference type="SMART" id="SM00255">
    <property type="entry name" value="TIR"/>
    <property type="match status" value="1"/>
</dbReference>
<evidence type="ECO:0000256" key="4">
    <source>
        <dbReference type="ARBA" id="ARBA00047304"/>
    </source>
</evidence>
<protein>
    <recommendedName>
        <fullName evidence="1">ADP-ribosyl cyclase/cyclic ADP-ribose hydrolase</fullName>
        <ecNumber evidence="1">3.2.2.6</ecNumber>
    </recommendedName>
</protein>
<dbReference type="GO" id="GO:0061809">
    <property type="term" value="F:NAD+ nucleosidase activity, cyclic ADP-ribose generating"/>
    <property type="evidence" value="ECO:0007669"/>
    <property type="project" value="UniProtKB-EC"/>
</dbReference>
<proteinExistence type="predicted"/>
<dbReference type="EC" id="3.2.2.6" evidence="1"/>
<reference evidence="6 7" key="1">
    <citation type="submission" date="2024-01" db="EMBL/GenBank/DDBJ databases">
        <authorList>
            <person name="Waweru B."/>
        </authorList>
    </citation>
    <scope>NUCLEOTIDE SEQUENCE [LARGE SCALE GENOMIC DNA]</scope>
</reference>
<name>A0AAV1QRM6_9ROSI</name>
<evidence type="ECO:0000256" key="3">
    <source>
        <dbReference type="ARBA" id="ARBA00023027"/>
    </source>
</evidence>
<comment type="caution">
    <text evidence="6">The sequence shown here is derived from an EMBL/GenBank/DDBJ whole genome shotgun (WGS) entry which is preliminary data.</text>
</comment>
<evidence type="ECO:0000313" key="7">
    <source>
        <dbReference type="Proteomes" id="UP001314170"/>
    </source>
</evidence>
<sequence>NDELSRGEDISSRILKAIQQSKISIVVFSKGYASSKWCLGELVKILDCKRKTGQIILSVFYDNIDPSRVRKQKKGFAEAFGRYEERFKDEIEKFNKWKGVLVEAANLSGWDLHPMANG</sequence>
<feature type="domain" description="TIR" evidence="5">
    <location>
        <begin position="1"/>
        <end position="118"/>
    </location>
</feature>
<keyword evidence="2" id="KW-0378">Hydrolase</keyword>
<organism evidence="6 7">
    <name type="scientific">Dovyalis caffra</name>
    <dbReference type="NCBI Taxonomy" id="77055"/>
    <lineage>
        <taxon>Eukaryota</taxon>
        <taxon>Viridiplantae</taxon>
        <taxon>Streptophyta</taxon>
        <taxon>Embryophyta</taxon>
        <taxon>Tracheophyta</taxon>
        <taxon>Spermatophyta</taxon>
        <taxon>Magnoliopsida</taxon>
        <taxon>eudicotyledons</taxon>
        <taxon>Gunneridae</taxon>
        <taxon>Pentapetalae</taxon>
        <taxon>rosids</taxon>
        <taxon>fabids</taxon>
        <taxon>Malpighiales</taxon>
        <taxon>Salicaceae</taxon>
        <taxon>Flacourtieae</taxon>
        <taxon>Dovyalis</taxon>
    </lineage>
</organism>
<dbReference type="Gene3D" id="3.40.50.10140">
    <property type="entry name" value="Toll/interleukin-1 receptor homology (TIR) domain"/>
    <property type="match status" value="1"/>
</dbReference>
<dbReference type="PANTHER" id="PTHR32009:SF39">
    <property type="entry name" value="TIR DOMAIN-CONTAINING PROTEIN"/>
    <property type="match status" value="1"/>
</dbReference>
<evidence type="ECO:0000256" key="1">
    <source>
        <dbReference type="ARBA" id="ARBA00011982"/>
    </source>
</evidence>
<evidence type="ECO:0000313" key="6">
    <source>
        <dbReference type="EMBL" id="CAK7323663.1"/>
    </source>
</evidence>
<dbReference type="GO" id="GO:0007165">
    <property type="term" value="P:signal transduction"/>
    <property type="evidence" value="ECO:0007669"/>
    <property type="project" value="InterPro"/>
</dbReference>
<dbReference type="InterPro" id="IPR000157">
    <property type="entry name" value="TIR_dom"/>
</dbReference>
<keyword evidence="3" id="KW-0520">NAD</keyword>
<dbReference type="Pfam" id="PF01582">
    <property type="entry name" value="TIR"/>
    <property type="match status" value="1"/>
</dbReference>
<evidence type="ECO:0000259" key="5">
    <source>
        <dbReference type="PROSITE" id="PS50104"/>
    </source>
</evidence>
<dbReference type="Proteomes" id="UP001314170">
    <property type="component" value="Unassembled WGS sequence"/>
</dbReference>
<evidence type="ECO:0000256" key="2">
    <source>
        <dbReference type="ARBA" id="ARBA00022801"/>
    </source>
</evidence>